<dbReference type="InterPro" id="IPR029390">
    <property type="entry name" value="AP3B_C"/>
</dbReference>
<comment type="function">
    <text evidence="10">Subunit of non-clathrin- and clathrin-associated adaptor protein complex 3 (AP-3) that plays a role in protein sorting in the late-Golgi/trans-Golgi network (TGN) and/or endosomes. The AP complexes mediate both the recruitment of clathrin to membranes and the recognition of sorting signals within the cytosolic tails of transmembrane cargo molecules. AP-3 appears to be involved in the sorting of a subset of transmembrane proteins targeted to lysosomes and lysosome-related organelles. In concert with the BLOC-1 complex, AP-3 is required to target cargos into vesicles assembled at cell bodies for delivery into neurites and nerve terminals.</text>
</comment>
<feature type="region of interest" description="Disordered" evidence="11">
    <location>
        <begin position="664"/>
        <end position="786"/>
    </location>
</feature>
<dbReference type="Proteomes" id="UP000564407">
    <property type="component" value="Unassembled WGS sequence"/>
</dbReference>
<dbReference type="GO" id="GO:0030123">
    <property type="term" value="C:AP-3 adaptor complex"/>
    <property type="evidence" value="ECO:0007669"/>
    <property type="project" value="InterPro"/>
</dbReference>
<dbReference type="GO" id="GO:0016192">
    <property type="term" value="P:vesicle-mediated transport"/>
    <property type="evidence" value="ECO:0007669"/>
    <property type="project" value="InterPro"/>
</dbReference>
<accession>A0A7K6H0S8</accession>
<name>A0A7K6H0S8_9PASS</name>
<feature type="non-terminal residue" evidence="13">
    <location>
        <position position="1"/>
    </location>
</feature>
<dbReference type="Pfam" id="PF01602">
    <property type="entry name" value="Adaptin_N"/>
    <property type="match status" value="1"/>
</dbReference>
<dbReference type="EMBL" id="VZRP01017645">
    <property type="protein sequence ID" value="NWV69179.1"/>
    <property type="molecule type" value="Genomic_DNA"/>
</dbReference>
<dbReference type="GO" id="GO:0030665">
    <property type="term" value="C:clathrin-coated vesicle membrane"/>
    <property type="evidence" value="ECO:0007669"/>
    <property type="project" value="UniProtKB-SubCell"/>
</dbReference>
<dbReference type="PANTHER" id="PTHR11134">
    <property type="entry name" value="ADAPTOR COMPLEX SUBUNIT BETA FAMILY MEMBER"/>
    <property type="match status" value="1"/>
</dbReference>
<proteinExistence type="inferred from homology"/>
<feature type="compositionally biased region" description="Basic residues" evidence="11">
    <location>
        <begin position="734"/>
        <end position="744"/>
    </location>
</feature>
<evidence type="ECO:0000256" key="5">
    <source>
        <dbReference type="ARBA" id="ARBA00022553"/>
    </source>
</evidence>
<feature type="non-terminal residue" evidence="13">
    <location>
        <position position="1065"/>
    </location>
</feature>
<dbReference type="InterPro" id="IPR026739">
    <property type="entry name" value="AP_beta"/>
</dbReference>
<feature type="compositionally biased region" description="Acidic residues" evidence="11">
    <location>
        <begin position="714"/>
        <end position="727"/>
    </location>
</feature>
<feature type="compositionally biased region" description="Basic and acidic residues" evidence="11">
    <location>
        <begin position="664"/>
        <end position="675"/>
    </location>
</feature>
<keyword evidence="8" id="KW-0472">Membrane</keyword>
<dbReference type="InterPro" id="IPR011989">
    <property type="entry name" value="ARM-like"/>
</dbReference>
<keyword evidence="7" id="KW-0333">Golgi apparatus</keyword>
<evidence type="ECO:0000256" key="7">
    <source>
        <dbReference type="ARBA" id="ARBA00023034"/>
    </source>
</evidence>
<dbReference type="SUPFAM" id="SSF48371">
    <property type="entry name" value="ARM repeat"/>
    <property type="match status" value="1"/>
</dbReference>
<comment type="similarity">
    <text evidence="3">Belongs to the adaptor complexes large subunit family.</text>
</comment>
<comment type="subcellular location">
    <subcellularLocation>
        <location evidence="1">Cytoplasmic vesicle</location>
        <location evidence="1">Clathrin-coated vesicle membrane</location>
        <topology evidence="1">Peripheral membrane protein</topology>
        <orientation evidence="1">Cytoplasmic side</orientation>
    </subcellularLocation>
    <subcellularLocation>
        <location evidence="2">Golgi apparatus</location>
    </subcellularLocation>
</comment>
<comment type="caution">
    <text evidence="13">The sequence shown here is derived from an EMBL/GenBank/DDBJ whole genome shotgun (WGS) entry which is preliminary data.</text>
</comment>
<evidence type="ECO:0000256" key="8">
    <source>
        <dbReference type="ARBA" id="ARBA00023136"/>
    </source>
</evidence>
<keyword evidence="9" id="KW-0968">Cytoplasmic vesicle</keyword>
<dbReference type="SMART" id="SM01355">
    <property type="entry name" value="AP3B1_C"/>
    <property type="match status" value="1"/>
</dbReference>
<dbReference type="AlphaFoldDB" id="A0A7K6H0S8"/>
<keyword evidence="5" id="KW-0597">Phosphoprotein</keyword>
<keyword evidence="6" id="KW-0653">Protein transport</keyword>
<dbReference type="InterPro" id="IPR026740">
    <property type="entry name" value="AP3_beta"/>
</dbReference>
<evidence type="ECO:0000256" key="2">
    <source>
        <dbReference type="ARBA" id="ARBA00004555"/>
    </source>
</evidence>
<sequence>MAASPAYGEEKGGSSSLGEPEYGHDPASGGIFSSDYKRHDDLKEMLDSNKDSLKLEAMKRIVAMIARGKNASDLFPAVVKNVACKNIEVKKLVYVYLVRYAEEQQDLALLSISTFQRGLKDPNQLIRASALRVLSSIRVPIIVPIMMLAIKEAASDMSPYVRKTAAHAIPKLYSLDSDQKDQLIEVIEKLLADKTTLVAGSVVMAFEEVCPERIDLIHKNYRKLCNLLIDVEEWGQVVIINMLTRYARTQFLSPNQNESLLEENTEKAFYGSEEEDAKDAKAEAASLAKRKPYVMDPDHRLLLRNTKPLLQSRNAAVVMAVAQLYFHLAPKAEVGVIAKALVRLLRSHSEVQYVVLQNVATMSIKRRGMFEPYLKSFYIRSTDPTQIKILKLEVLTNLANETNISTILREFQTYIRSMDKDFVAATIQAIGRCATNIGKVRDTCLNGLVQLLSNRDELVVAESVVVIKKLLQMQPAQHSEIIKHMAKLTDNIQVPMARASILWLIGEYCEHVPKIAPDVLRKMAKSFTNEEDIVKLQVINLAAKLYLTNSKQSKLLTQYVLNLAKYDQNYDIRDRARFIRQLIVPTEKSGALNKYAKKLFLAQKPAPILESSFKDRDHFQLGSLSHLLNAKAVGYQELPDWPDEAPDPSVRNVEVPEWTKCTSREKRKEKVEKPFYSDSEGESGPTESADSEPESGSEESGSSSSSSGSSSSGSEEEEEEEEEEGKGEEEGAKKAKKKAPQGKKGRTETSSEEASTSESSSSGSDSGSEADGKRRKTPPSSKAGPKEISLLDLDDFTAPPPQPISSSSIVSTSLVTDLEGLTLTDTSLTPTLLSPAFGAVKTYELLHRMAGEGLAVEYCFSRRPFPGDPHMVAVQIQISNNTDTEVKNLRVSEPKPLTGMRIQEFPEIERLAPGDTASVVMGIDFCDSTQAANFQLCTHTRQFYVSIQPPVGELMAPVFMSENEFKKEQGKLMGMSEITEKLMLPEKCRSDHAIVQQVTSAANVGRVPCGASNEYRFAAKTVTSGSLVLITLERREGSAAQLTINSEKMVIGTMLVKDIIQALAQ</sequence>
<dbReference type="Gene3D" id="1.25.10.10">
    <property type="entry name" value="Leucine-rich Repeat Variant"/>
    <property type="match status" value="1"/>
</dbReference>
<gene>
    <name evidence="13" type="primary">Ap3b2</name>
    <name evidence="13" type="ORF">MALELE_R09242</name>
</gene>
<evidence type="ECO:0000256" key="4">
    <source>
        <dbReference type="ARBA" id="ARBA00022448"/>
    </source>
</evidence>
<dbReference type="GO" id="GO:0006886">
    <property type="term" value="P:intracellular protein transport"/>
    <property type="evidence" value="ECO:0007669"/>
    <property type="project" value="InterPro"/>
</dbReference>
<organism evidence="13 14">
    <name type="scientific">Malurus elegans</name>
    <name type="common">Red-winged fairywren</name>
    <dbReference type="NCBI Taxonomy" id="720584"/>
    <lineage>
        <taxon>Eukaryota</taxon>
        <taxon>Metazoa</taxon>
        <taxon>Chordata</taxon>
        <taxon>Craniata</taxon>
        <taxon>Vertebrata</taxon>
        <taxon>Euteleostomi</taxon>
        <taxon>Archelosauria</taxon>
        <taxon>Archosauria</taxon>
        <taxon>Dinosauria</taxon>
        <taxon>Saurischia</taxon>
        <taxon>Theropoda</taxon>
        <taxon>Coelurosauria</taxon>
        <taxon>Aves</taxon>
        <taxon>Neognathae</taxon>
        <taxon>Neoaves</taxon>
        <taxon>Telluraves</taxon>
        <taxon>Australaves</taxon>
        <taxon>Passeriformes</taxon>
        <taxon>Meliphagoidea</taxon>
        <taxon>Maluridae</taxon>
        <taxon>Malurus</taxon>
    </lineage>
</organism>
<dbReference type="InterPro" id="IPR002553">
    <property type="entry name" value="Clathrin/coatomer_adapt-like_N"/>
</dbReference>
<evidence type="ECO:0000256" key="9">
    <source>
        <dbReference type="ARBA" id="ARBA00023329"/>
    </source>
</evidence>
<feature type="region of interest" description="Disordered" evidence="11">
    <location>
        <begin position="1"/>
        <end position="33"/>
    </location>
</feature>
<keyword evidence="14" id="KW-1185">Reference proteome</keyword>
<evidence type="ECO:0000256" key="1">
    <source>
        <dbReference type="ARBA" id="ARBA00004145"/>
    </source>
</evidence>
<evidence type="ECO:0000256" key="3">
    <source>
        <dbReference type="ARBA" id="ARBA00006613"/>
    </source>
</evidence>
<reference evidence="13 14" key="1">
    <citation type="submission" date="2019-09" db="EMBL/GenBank/DDBJ databases">
        <title>Bird 10,000 Genomes (B10K) Project - Family phase.</title>
        <authorList>
            <person name="Zhang G."/>
        </authorList>
    </citation>
    <scope>NUCLEOTIDE SEQUENCE [LARGE SCALE GENOMIC DNA]</scope>
    <source>
        <strain evidence="13">B10K-DU-029-44</strain>
        <tissue evidence="13">Heart</tissue>
    </source>
</reference>
<feature type="compositionally biased region" description="Low complexity" evidence="11">
    <location>
        <begin position="752"/>
        <end position="769"/>
    </location>
</feature>
<dbReference type="GO" id="GO:0005794">
    <property type="term" value="C:Golgi apparatus"/>
    <property type="evidence" value="ECO:0007669"/>
    <property type="project" value="UniProtKB-SubCell"/>
</dbReference>
<feature type="compositionally biased region" description="Low complexity" evidence="11">
    <location>
        <begin position="698"/>
        <end position="713"/>
    </location>
</feature>
<evidence type="ECO:0000259" key="12">
    <source>
        <dbReference type="SMART" id="SM01355"/>
    </source>
</evidence>
<evidence type="ECO:0000256" key="11">
    <source>
        <dbReference type="SAM" id="MobiDB-lite"/>
    </source>
</evidence>
<dbReference type="InterPro" id="IPR016024">
    <property type="entry name" value="ARM-type_fold"/>
</dbReference>
<dbReference type="Pfam" id="PF14796">
    <property type="entry name" value="AP3B1_C"/>
    <property type="match status" value="1"/>
</dbReference>
<dbReference type="Pfam" id="PF24080">
    <property type="entry name" value="AP3B1_C_2"/>
    <property type="match status" value="1"/>
</dbReference>
<evidence type="ECO:0000256" key="10">
    <source>
        <dbReference type="ARBA" id="ARBA00023570"/>
    </source>
</evidence>
<feature type="domain" description="AP-3 complex subunit beta C-terminal" evidence="12">
    <location>
        <begin position="783"/>
        <end position="930"/>
    </location>
</feature>
<dbReference type="PIRSF" id="PIRSF037096">
    <property type="entry name" value="AP3_complex_beta"/>
    <property type="match status" value="1"/>
</dbReference>
<dbReference type="InterPro" id="IPR056314">
    <property type="entry name" value="AP3B1/2_C"/>
</dbReference>
<evidence type="ECO:0000313" key="14">
    <source>
        <dbReference type="Proteomes" id="UP000564407"/>
    </source>
</evidence>
<protein>
    <submittedName>
        <fullName evidence="13">AP3B2 protein</fullName>
    </submittedName>
</protein>
<keyword evidence="4" id="KW-0813">Transport</keyword>
<evidence type="ECO:0000256" key="6">
    <source>
        <dbReference type="ARBA" id="ARBA00022927"/>
    </source>
</evidence>
<evidence type="ECO:0000313" key="13">
    <source>
        <dbReference type="EMBL" id="NWV69179.1"/>
    </source>
</evidence>